<gene>
    <name evidence="2" type="ORF">CFL01nite_11960</name>
    <name evidence="1" type="ORF">CFLV_09810</name>
</gene>
<evidence type="ECO:0000313" key="2">
    <source>
        <dbReference type="EMBL" id="GEB97701.1"/>
    </source>
</evidence>
<evidence type="ECO:0000313" key="4">
    <source>
        <dbReference type="Proteomes" id="UP000315353"/>
    </source>
</evidence>
<keyword evidence="3" id="KW-1185">Reference proteome</keyword>
<evidence type="ECO:0000313" key="1">
    <source>
        <dbReference type="EMBL" id="APT87439.1"/>
    </source>
</evidence>
<accession>A0A1L7CNN6</accession>
<reference evidence="2 4" key="2">
    <citation type="submission" date="2019-06" db="EMBL/GenBank/DDBJ databases">
        <title>Whole genome shotgun sequence of Corynebacterium flavescens NBRC 14136.</title>
        <authorList>
            <person name="Hosoyama A."/>
            <person name="Uohara A."/>
            <person name="Ohji S."/>
            <person name="Ichikawa N."/>
        </authorList>
    </citation>
    <scope>NUCLEOTIDE SEQUENCE [LARGE SCALE GENOMIC DNA]</scope>
    <source>
        <strain evidence="2 4">NBRC 14136</strain>
    </source>
</reference>
<organism evidence="1 3">
    <name type="scientific">Corynebacterium flavescens</name>
    <dbReference type="NCBI Taxonomy" id="28028"/>
    <lineage>
        <taxon>Bacteria</taxon>
        <taxon>Bacillati</taxon>
        <taxon>Actinomycetota</taxon>
        <taxon>Actinomycetes</taxon>
        <taxon>Mycobacteriales</taxon>
        <taxon>Corynebacteriaceae</taxon>
        <taxon>Corynebacterium</taxon>
    </lineage>
</organism>
<proteinExistence type="predicted"/>
<dbReference type="AlphaFoldDB" id="A0A1L7CNN6"/>
<dbReference type="OrthoDB" id="4419644at2"/>
<dbReference type="RefSeq" id="WP_075730372.1">
    <property type="nucleotide sequence ID" value="NZ_BJNB01000015.1"/>
</dbReference>
<dbReference type="EMBL" id="BJNB01000015">
    <property type="protein sequence ID" value="GEB97701.1"/>
    <property type="molecule type" value="Genomic_DNA"/>
</dbReference>
<dbReference type="EMBL" id="CP009246">
    <property type="protein sequence ID" value="APT87439.1"/>
    <property type="molecule type" value="Genomic_DNA"/>
</dbReference>
<dbReference type="KEGG" id="cfc:CFLV_09810"/>
<dbReference type="Proteomes" id="UP000315353">
    <property type="component" value="Unassembled WGS sequence"/>
</dbReference>
<sequence length="70" mass="7724">MKHYSGGLSAHQLYRRIKKGVMTRLAPGIHVWGKPSPVEAAHVLSAQGFLLTGRTLAQLMMEEEVTPPSR</sequence>
<name>A0A1L7CNN6_CORFL</name>
<dbReference type="Proteomes" id="UP000185479">
    <property type="component" value="Chromosome"/>
</dbReference>
<reference evidence="1 3" key="1">
    <citation type="submission" date="2014-08" db="EMBL/GenBank/DDBJ databases">
        <title>Complete genome sequence of Corynebacterium flavescens OJ8(T)(=DSM 20296(T)), isolated from cheese.</title>
        <authorList>
            <person name="Ruckert C."/>
            <person name="Albersmeier A."/>
            <person name="Winkler A."/>
            <person name="Kalinowski J."/>
        </authorList>
    </citation>
    <scope>NUCLEOTIDE SEQUENCE [LARGE SCALE GENOMIC DNA]</scope>
    <source>
        <strain evidence="1 3">OJ8</strain>
    </source>
</reference>
<evidence type="ECO:0000313" key="3">
    <source>
        <dbReference type="Proteomes" id="UP000185479"/>
    </source>
</evidence>
<dbReference type="GeneID" id="82880989"/>
<protein>
    <submittedName>
        <fullName evidence="1">Uncharacterized protein</fullName>
    </submittedName>
</protein>